<accession>A0A378JP08</accession>
<sequence length="111" mass="13148">MLKRYLSAFIITMIQWLILVLLSAMIINQLLSTNNELLTWHVFFETHRVLFLSLHGMIYLTAYFLWPKAIAFYVKRKKLSVKPSQLKRALFARHYVVGMLVALDLLFQMRS</sequence>
<dbReference type="RefSeq" id="WP_115304148.1">
    <property type="nucleotide sequence ID" value="NZ_CAAAHO010000010.1"/>
</dbReference>
<organism evidence="2 3">
    <name type="scientific">Legionella beliardensis</name>
    <dbReference type="NCBI Taxonomy" id="91822"/>
    <lineage>
        <taxon>Bacteria</taxon>
        <taxon>Pseudomonadati</taxon>
        <taxon>Pseudomonadota</taxon>
        <taxon>Gammaproteobacteria</taxon>
        <taxon>Legionellales</taxon>
        <taxon>Legionellaceae</taxon>
        <taxon>Legionella</taxon>
    </lineage>
</organism>
<evidence type="ECO:0000313" key="2">
    <source>
        <dbReference type="EMBL" id="STX55512.1"/>
    </source>
</evidence>
<proteinExistence type="predicted"/>
<keyword evidence="3" id="KW-1185">Reference proteome</keyword>
<keyword evidence="1" id="KW-0812">Transmembrane</keyword>
<gene>
    <name evidence="2" type="ORF">NCTC13315_02884</name>
</gene>
<protein>
    <submittedName>
        <fullName evidence="2">Uncharacterized protein</fullName>
    </submittedName>
</protein>
<evidence type="ECO:0000256" key="1">
    <source>
        <dbReference type="SAM" id="Phobius"/>
    </source>
</evidence>
<evidence type="ECO:0000313" key="3">
    <source>
        <dbReference type="Proteomes" id="UP000254968"/>
    </source>
</evidence>
<name>A0A378JP08_9GAMM</name>
<dbReference type="Proteomes" id="UP000254968">
    <property type="component" value="Unassembled WGS sequence"/>
</dbReference>
<keyword evidence="1" id="KW-1133">Transmembrane helix</keyword>
<dbReference type="EMBL" id="UGNV01000002">
    <property type="protein sequence ID" value="STX55512.1"/>
    <property type="molecule type" value="Genomic_DNA"/>
</dbReference>
<keyword evidence="1" id="KW-0472">Membrane</keyword>
<dbReference type="OrthoDB" id="5638532at2"/>
<feature type="transmembrane region" description="Helical" evidence="1">
    <location>
        <begin position="7"/>
        <end position="30"/>
    </location>
</feature>
<dbReference type="AlphaFoldDB" id="A0A378JP08"/>
<feature type="transmembrane region" description="Helical" evidence="1">
    <location>
        <begin position="50"/>
        <end position="69"/>
    </location>
</feature>
<reference evidence="2 3" key="1">
    <citation type="submission" date="2018-06" db="EMBL/GenBank/DDBJ databases">
        <authorList>
            <consortium name="Pathogen Informatics"/>
            <person name="Doyle S."/>
        </authorList>
    </citation>
    <scope>NUCLEOTIDE SEQUENCE [LARGE SCALE GENOMIC DNA]</scope>
    <source>
        <strain evidence="2 3">NCTC13315</strain>
    </source>
</reference>
<feature type="transmembrane region" description="Helical" evidence="1">
    <location>
        <begin position="90"/>
        <end position="109"/>
    </location>
</feature>